<dbReference type="RefSeq" id="WP_179423619.1">
    <property type="nucleotide sequence ID" value="NZ_BAAAMP010000002.1"/>
</dbReference>
<dbReference type="Pfam" id="PF19736">
    <property type="entry name" value="DUF6226"/>
    <property type="match status" value="1"/>
</dbReference>
<name>A0A8I0FWR2_9ACTN</name>
<accession>A0A8I0FWR2</accession>
<sequence>MLPEGWIPHRRGDGEVVGWLEIVGDDVVAHDLLGQQVTPRGLDWHEAEQALEDRGIGYLAEQHTLTTPYGKLMPVRIGEATTEQVTVVVDEFGTASVIGADLESHVLPFPVPRRLLRDYVRPRFDHRAWLDAEGRPIAYGDRWDIGEDPPEELYSECAHPERFEPLVTTARALLDHLERRYDVERTEEVVGEQTNVTLTPTGPGAVLTVIHPAGTLPSVEVRAGARSVGNWPVCGCDACDDSVPDLLDQLETAVFAIAEGTDGQRAPWPLRG</sequence>
<dbReference type="Proteomes" id="UP000659061">
    <property type="component" value="Unassembled WGS sequence"/>
</dbReference>
<reference evidence="1" key="2">
    <citation type="submission" date="2020-09" db="EMBL/GenBank/DDBJ databases">
        <title>Novel species in genus Aeromicrobium.</title>
        <authorList>
            <person name="Zhang G."/>
        </authorList>
    </citation>
    <scope>NUCLEOTIDE SEQUENCE</scope>
    <source>
        <strain evidence="1">SSW1-57</strain>
    </source>
</reference>
<comment type="caution">
    <text evidence="1">The sequence shown here is derived from an EMBL/GenBank/DDBJ whole genome shotgun (WGS) entry which is preliminary data.</text>
</comment>
<evidence type="ECO:0000313" key="1">
    <source>
        <dbReference type="EMBL" id="MBD1268819.1"/>
    </source>
</evidence>
<reference evidence="2 3" key="1">
    <citation type="submission" date="2020-07" db="EMBL/GenBank/DDBJ databases">
        <title>Sequencing the genomes of 1000 actinobacteria strains.</title>
        <authorList>
            <person name="Klenk H.-P."/>
        </authorList>
    </citation>
    <scope>NUCLEOTIDE SEQUENCE [LARGE SCALE GENOMIC DNA]</scope>
    <source>
        <strain evidence="2 3">DSM 19087</strain>
    </source>
</reference>
<evidence type="ECO:0000313" key="3">
    <source>
        <dbReference type="Proteomes" id="UP000587211"/>
    </source>
</evidence>
<gene>
    <name evidence="2" type="ORF">BJ975_000650</name>
    <name evidence="1" type="ORF">IDH50_01085</name>
</gene>
<dbReference type="AlphaFoldDB" id="A0A8I0FWR2"/>
<protein>
    <submittedName>
        <fullName evidence="1">Uncharacterized protein</fullName>
    </submittedName>
</protein>
<evidence type="ECO:0000313" key="2">
    <source>
        <dbReference type="EMBL" id="NYI37275.1"/>
    </source>
</evidence>
<dbReference type="Proteomes" id="UP000587211">
    <property type="component" value="Unassembled WGS sequence"/>
</dbReference>
<dbReference type="InterPro" id="IPR045773">
    <property type="entry name" value="DUF6226"/>
</dbReference>
<keyword evidence="3" id="KW-1185">Reference proteome</keyword>
<evidence type="ECO:0000313" key="4">
    <source>
        <dbReference type="Proteomes" id="UP000659061"/>
    </source>
</evidence>
<proteinExistence type="predicted"/>
<dbReference type="EMBL" id="JACWMT010000001">
    <property type="protein sequence ID" value="MBD1268819.1"/>
    <property type="molecule type" value="Genomic_DNA"/>
</dbReference>
<dbReference type="EMBL" id="JACBZN010000001">
    <property type="protein sequence ID" value="NYI37275.1"/>
    <property type="molecule type" value="Genomic_DNA"/>
</dbReference>
<organism evidence="1 4">
    <name type="scientific">Aeromicrobium tamlense</name>
    <dbReference type="NCBI Taxonomy" id="375541"/>
    <lineage>
        <taxon>Bacteria</taxon>
        <taxon>Bacillati</taxon>
        <taxon>Actinomycetota</taxon>
        <taxon>Actinomycetes</taxon>
        <taxon>Propionibacteriales</taxon>
        <taxon>Nocardioidaceae</taxon>
        <taxon>Aeromicrobium</taxon>
    </lineage>
</organism>